<proteinExistence type="predicted"/>
<organism evidence="1 2">
    <name type="scientific">Nocardiopsis metallicus</name>
    <dbReference type="NCBI Taxonomy" id="179819"/>
    <lineage>
        <taxon>Bacteria</taxon>
        <taxon>Bacillati</taxon>
        <taxon>Actinomycetota</taxon>
        <taxon>Actinomycetes</taxon>
        <taxon>Streptosporangiales</taxon>
        <taxon>Nocardiopsidaceae</taxon>
        <taxon>Nocardiopsis</taxon>
    </lineage>
</organism>
<evidence type="ECO:0000313" key="2">
    <source>
        <dbReference type="Proteomes" id="UP000579647"/>
    </source>
</evidence>
<dbReference type="AlphaFoldDB" id="A0A840WNM0"/>
<dbReference type="Proteomes" id="UP000579647">
    <property type="component" value="Unassembled WGS sequence"/>
</dbReference>
<sequence>MRADLAADLHRLAGLPAETAENLVFCVSEMFSNAVGACCSSAIFQTGLPL</sequence>
<dbReference type="EMBL" id="JACHDO010000001">
    <property type="protein sequence ID" value="MBB5493375.1"/>
    <property type="molecule type" value="Genomic_DNA"/>
</dbReference>
<accession>A0A840WNM0</accession>
<protein>
    <submittedName>
        <fullName evidence="1">Uncharacterized protein</fullName>
    </submittedName>
</protein>
<keyword evidence="2" id="KW-1185">Reference proteome</keyword>
<evidence type="ECO:0000313" key="1">
    <source>
        <dbReference type="EMBL" id="MBB5493375.1"/>
    </source>
</evidence>
<reference evidence="1 2" key="1">
    <citation type="submission" date="2020-08" db="EMBL/GenBank/DDBJ databases">
        <title>Sequencing the genomes of 1000 actinobacteria strains.</title>
        <authorList>
            <person name="Klenk H.-P."/>
        </authorList>
    </citation>
    <scope>NUCLEOTIDE SEQUENCE [LARGE SCALE GENOMIC DNA]</scope>
    <source>
        <strain evidence="1 2">DSM 44598</strain>
    </source>
</reference>
<comment type="caution">
    <text evidence="1">The sequence shown here is derived from an EMBL/GenBank/DDBJ whole genome shotgun (WGS) entry which is preliminary data.</text>
</comment>
<gene>
    <name evidence="1" type="ORF">HNR07_004512</name>
</gene>
<name>A0A840WNM0_9ACTN</name>
<dbReference type="RefSeq" id="WP_246420444.1">
    <property type="nucleotide sequence ID" value="NZ_BAAAKM010000111.1"/>
</dbReference>